<sequence>MVGETGDEFETGETGDGDEFYFESSTCSVTAGTAELSATNRSEFGFLDDRCTSACTSLSDRVSVY</sequence>
<evidence type="ECO:0000256" key="1">
    <source>
        <dbReference type="SAM" id="MobiDB-lite"/>
    </source>
</evidence>
<feature type="region of interest" description="Disordered" evidence="1">
    <location>
        <begin position="1"/>
        <end position="20"/>
    </location>
</feature>
<gene>
    <name evidence="2" type="ORF">EA473_14635</name>
</gene>
<keyword evidence="3" id="KW-1185">Reference proteome</keyword>
<protein>
    <submittedName>
        <fullName evidence="2">Uncharacterized protein</fullName>
    </submittedName>
</protein>
<dbReference type="Proteomes" id="UP000282323">
    <property type="component" value="Unassembled WGS sequence"/>
</dbReference>
<evidence type="ECO:0000313" key="3">
    <source>
        <dbReference type="Proteomes" id="UP000282323"/>
    </source>
</evidence>
<reference evidence="2 3" key="1">
    <citation type="submission" date="2018-10" db="EMBL/GenBank/DDBJ databases">
        <title>Natrarchaeobius chitinivorans gen. nov., sp. nov., and Natrarchaeobius haloalkaliphilus sp. nov., alkaliphilic, chitin-utilizing haloarchaea from hypersaline alkaline lakes.</title>
        <authorList>
            <person name="Sorokin D.Y."/>
            <person name="Elcheninov A.G."/>
            <person name="Kostrikina N.A."/>
            <person name="Bale N.J."/>
            <person name="Sinninghe Damste J.S."/>
            <person name="Khijniak T.V."/>
            <person name="Kublanov I.V."/>
            <person name="Toshchakov S.V."/>
        </authorList>
    </citation>
    <scope>NUCLEOTIDE SEQUENCE [LARGE SCALE GENOMIC DNA]</scope>
    <source>
        <strain evidence="2 3">AArcht4T</strain>
    </source>
</reference>
<proteinExistence type="predicted"/>
<evidence type="ECO:0000313" key="2">
    <source>
        <dbReference type="EMBL" id="RQG93563.1"/>
    </source>
</evidence>
<comment type="caution">
    <text evidence="2">The sequence shown here is derived from an EMBL/GenBank/DDBJ whole genome shotgun (WGS) entry which is preliminary data.</text>
</comment>
<dbReference type="AlphaFoldDB" id="A0A3N6LTU7"/>
<dbReference type="EMBL" id="REGA01000013">
    <property type="protein sequence ID" value="RQG93563.1"/>
    <property type="molecule type" value="Genomic_DNA"/>
</dbReference>
<organism evidence="2 3">
    <name type="scientific">Natrarchaeobius chitinivorans</name>
    <dbReference type="NCBI Taxonomy" id="1679083"/>
    <lineage>
        <taxon>Archaea</taxon>
        <taxon>Methanobacteriati</taxon>
        <taxon>Methanobacteriota</taxon>
        <taxon>Stenosarchaea group</taxon>
        <taxon>Halobacteria</taxon>
        <taxon>Halobacteriales</taxon>
        <taxon>Natrialbaceae</taxon>
        <taxon>Natrarchaeobius</taxon>
    </lineage>
</organism>
<accession>A0A3N6LTU7</accession>
<name>A0A3N6LTU7_NATCH</name>